<protein>
    <submittedName>
        <fullName evidence="1">Uncharacterized protein</fullName>
    </submittedName>
</protein>
<evidence type="ECO:0000313" key="2">
    <source>
        <dbReference type="Proteomes" id="UP000078512"/>
    </source>
</evidence>
<accession>A0A197KBG9</accession>
<dbReference type="Proteomes" id="UP000078512">
    <property type="component" value="Unassembled WGS sequence"/>
</dbReference>
<name>A0A197KBG9_9FUNG</name>
<sequence length="208" mass="23078">MVGMDRSDKNNKQTEECHLSILHGPSFLLSPCIVACSPSPMLSSLHNKRNPALRSGSIPPLTYKAVLSLPLFLPTFFFLPTDGLPLRVFFVVPGLVLSRHCLCPCPLPCIDRPQRWAMWSRTLNFVTLSLSDCRFCCCFVPIGKQQASNFFLSSIPPPIHPPLVLLHLCIVIAEAVRCQAPPPSLSPTTETCFSLFKQESRNPFGSEK</sequence>
<reference evidence="1 2" key="1">
    <citation type="submission" date="2016-05" db="EMBL/GenBank/DDBJ databases">
        <title>Genome sequencing reveals origins of a unique bacterial endosymbiosis in the earliest lineages of terrestrial Fungi.</title>
        <authorList>
            <consortium name="DOE Joint Genome Institute"/>
            <person name="Uehling J."/>
            <person name="Gryganskyi A."/>
            <person name="Hameed K."/>
            <person name="Tschaplinski T."/>
            <person name="Misztal P."/>
            <person name="Wu S."/>
            <person name="Desiro A."/>
            <person name="Vande Pol N."/>
            <person name="Du Z.-Y."/>
            <person name="Zienkiewicz A."/>
            <person name="Zienkiewicz K."/>
            <person name="Morin E."/>
            <person name="Tisserant E."/>
            <person name="Splivallo R."/>
            <person name="Hainaut M."/>
            <person name="Henrissat B."/>
            <person name="Ohm R."/>
            <person name="Kuo A."/>
            <person name="Yan J."/>
            <person name="Lipzen A."/>
            <person name="Nolan M."/>
            <person name="Labutti K."/>
            <person name="Barry K."/>
            <person name="Goldstein A."/>
            <person name="Labbe J."/>
            <person name="Schadt C."/>
            <person name="Tuskan G."/>
            <person name="Grigoriev I."/>
            <person name="Martin F."/>
            <person name="Vilgalys R."/>
            <person name="Bonito G."/>
        </authorList>
    </citation>
    <scope>NUCLEOTIDE SEQUENCE [LARGE SCALE GENOMIC DNA]</scope>
    <source>
        <strain evidence="1 2">AG-77</strain>
    </source>
</reference>
<evidence type="ECO:0000313" key="1">
    <source>
        <dbReference type="EMBL" id="OAQ33739.1"/>
    </source>
</evidence>
<gene>
    <name evidence="1" type="ORF">K457DRAFT_864113</name>
</gene>
<keyword evidence="2" id="KW-1185">Reference proteome</keyword>
<proteinExistence type="predicted"/>
<organism evidence="1 2">
    <name type="scientific">Linnemannia elongata AG-77</name>
    <dbReference type="NCBI Taxonomy" id="1314771"/>
    <lineage>
        <taxon>Eukaryota</taxon>
        <taxon>Fungi</taxon>
        <taxon>Fungi incertae sedis</taxon>
        <taxon>Mucoromycota</taxon>
        <taxon>Mortierellomycotina</taxon>
        <taxon>Mortierellomycetes</taxon>
        <taxon>Mortierellales</taxon>
        <taxon>Mortierellaceae</taxon>
        <taxon>Linnemannia</taxon>
    </lineage>
</organism>
<dbReference type="EMBL" id="KV442020">
    <property type="protein sequence ID" value="OAQ33739.1"/>
    <property type="molecule type" value="Genomic_DNA"/>
</dbReference>
<dbReference type="AlphaFoldDB" id="A0A197KBG9"/>